<dbReference type="HOGENOM" id="CLU_2140300_0_0_2"/>
<protein>
    <recommendedName>
        <fullName evidence="4">HTH arsR-type domain-containing protein</fullName>
    </recommendedName>
</protein>
<keyword evidence="3" id="KW-1185">Reference proteome</keyword>
<dbReference type="EMBL" id="CP000561">
    <property type="protein sequence ID" value="ABO07671.1"/>
    <property type="molecule type" value="Genomic_DNA"/>
</dbReference>
<reference evidence="2" key="1">
    <citation type="submission" date="2007-02" db="EMBL/GenBank/DDBJ databases">
        <title>Complete sequence of Pyrobaculum calidifontis JCM 11548.</title>
        <authorList>
            <consortium name="US DOE Joint Genome Institute"/>
            <person name="Copeland A."/>
            <person name="Lucas S."/>
            <person name="Lapidus A."/>
            <person name="Barry K."/>
            <person name="Glavina del Rio T."/>
            <person name="Dalin E."/>
            <person name="Tice H."/>
            <person name="Pitluck S."/>
            <person name="Chain P."/>
            <person name="Malfatti S."/>
            <person name="Shin M."/>
            <person name="Vergez L."/>
            <person name="Schmutz J."/>
            <person name="Larimer F."/>
            <person name="Land M."/>
            <person name="Hauser L."/>
            <person name="Kyrpides N."/>
            <person name="Mikhailova N."/>
            <person name="Cozen A.E."/>
            <person name="Fitz-Gibbon S.T."/>
            <person name="House C.H."/>
            <person name="Saltikov C."/>
            <person name="Lowe T.M."/>
            <person name="Richardson P."/>
        </authorList>
    </citation>
    <scope>NUCLEOTIDE SEQUENCE [LARGE SCALE GENOMIC DNA]</scope>
    <source>
        <strain evidence="2">JCM 11548</strain>
    </source>
</reference>
<dbReference type="KEGG" id="pcl:Pcal_0234"/>
<keyword evidence="1" id="KW-0812">Transmembrane</keyword>
<dbReference type="GeneID" id="4908644"/>
<gene>
    <name evidence="2" type="ordered locus">Pcal_0234</name>
</gene>
<dbReference type="AlphaFoldDB" id="A3MSQ4"/>
<evidence type="ECO:0000256" key="1">
    <source>
        <dbReference type="SAM" id="Phobius"/>
    </source>
</evidence>
<sequence>MRYLEALLAVVIFVAAASLAFPRIAPLAARVGLIAAIIIAALWLYSYVTSRPPPLASRVLELIRARGPLAARDIVAALGADPAEVEKALEYLVERGAVRRIKRGDVEYYDL</sequence>
<dbReference type="eggNOG" id="arCOG05425">
    <property type="taxonomic scope" value="Archaea"/>
</dbReference>
<dbReference type="OrthoDB" id="29075at2157"/>
<evidence type="ECO:0008006" key="4">
    <source>
        <dbReference type="Google" id="ProtNLM"/>
    </source>
</evidence>
<dbReference type="RefSeq" id="WP_011848928.1">
    <property type="nucleotide sequence ID" value="NC_009073.1"/>
</dbReference>
<name>A3MSQ4_PYRCJ</name>
<dbReference type="SUPFAM" id="SSF46785">
    <property type="entry name" value="Winged helix' DNA-binding domain"/>
    <property type="match status" value="1"/>
</dbReference>
<dbReference type="InterPro" id="IPR036388">
    <property type="entry name" value="WH-like_DNA-bd_sf"/>
</dbReference>
<dbReference type="Proteomes" id="UP000001431">
    <property type="component" value="Chromosome"/>
</dbReference>
<evidence type="ECO:0000313" key="2">
    <source>
        <dbReference type="EMBL" id="ABO07671.1"/>
    </source>
</evidence>
<keyword evidence="1" id="KW-0472">Membrane</keyword>
<proteinExistence type="predicted"/>
<dbReference type="STRING" id="410359.Pcal_0234"/>
<accession>A3MSQ4</accession>
<feature type="transmembrane region" description="Helical" evidence="1">
    <location>
        <begin position="30"/>
        <end position="48"/>
    </location>
</feature>
<dbReference type="InterPro" id="IPR036390">
    <property type="entry name" value="WH_DNA-bd_sf"/>
</dbReference>
<evidence type="ECO:0000313" key="3">
    <source>
        <dbReference type="Proteomes" id="UP000001431"/>
    </source>
</evidence>
<keyword evidence="1" id="KW-1133">Transmembrane helix</keyword>
<dbReference type="Gene3D" id="1.10.10.10">
    <property type="entry name" value="Winged helix-like DNA-binding domain superfamily/Winged helix DNA-binding domain"/>
    <property type="match status" value="1"/>
</dbReference>
<organism evidence="2 3">
    <name type="scientific">Pyrobaculum calidifontis (strain DSM 21063 / JCM 11548 / VA1)</name>
    <dbReference type="NCBI Taxonomy" id="410359"/>
    <lineage>
        <taxon>Archaea</taxon>
        <taxon>Thermoproteota</taxon>
        <taxon>Thermoprotei</taxon>
        <taxon>Thermoproteales</taxon>
        <taxon>Thermoproteaceae</taxon>
        <taxon>Pyrobaculum</taxon>
    </lineage>
</organism>